<keyword evidence="7" id="KW-0966">Cell projection</keyword>
<keyword evidence="4" id="KW-0175">Coiled coil</keyword>
<name>A0A2T5BFP2_MYCDI</name>
<dbReference type="InterPro" id="IPR001492">
    <property type="entry name" value="Flagellin"/>
</dbReference>
<dbReference type="PANTHER" id="PTHR42792:SF2">
    <property type="entry name" value="FLAGELLIN"/>
    <property type="match status" value="1"/>
</dbReference>
<evidence type="ECO:0000313" key="8">
    <source>
        <dbReference type="Proteomes" id="UP000241247"/>
    </source>
</evidence>
<dbReference type="PANTHER" id="PTHR42792">
    <property type="entry name" value="FLAGELLIN"/>
    <property type="match status" value="1"/>
</dbReference>
<comment type="caution">
    <text evidence="7">The sequence shown here is derived from an EMBL/GenBank/DDBJ whole genome shotgun (WGS) entry which is preliminary data.</text>
</comment>
<dbReference type="GO" id="GO:0005198">
    <property type="term" value="F:structural molecule activity"/>
    <property type="evidence" value="ECO:0007669"/>
    <property type="project" value="UniProtKB-UniRule"/>
</dbReference>
<sequence>MTSILTNVAAMAALSTLRGIASGMEETQARVSSGLRVGQAADNAAYWSIATTMRSDNMALSAVQDALGLGAAKVDTAYAGMESAIEVVKEIKAKLVAATEDGVDKSKIQEEIDQLKDQLTSIAAAASFSGENWLQSDLSVSTTKSVVASFVRDDKGHVSVKKVDYALTGGNVLFDTSGNNLGILDKQYNVSQKSVTVSVNTDGVSSEHTVAAYSVDELIAQNATFTTNTVGGKTTQLADVAGTFYVKIDDNNWVEAVDVTGTGQEAVHDEGGTYYGIDTAAAPATNIAAPFSVATINIIGISNANLDALISGVDAALTDMTSAAADLGSIGMRIDMQEEFVKKLSESIDSGIGRLVDADMNEESTRLKALQTQQQLGIQALSIANSASENILTLFR</sequence>
<dbReference type="AlphaFoldDB" id="A0A2T5BFP2"/>
<keyword evidence="8" id="KW-1185">Reference proteome</keyword>
<dbReference type="RefSeq" id="WP_108001952.1">
    <property type="nucleotide sequence ID" value="NZ_JBHEEX010000001.1"/>
</dbReference>
<feature type="coiled-coil region" evidence="4">
    <location>
        <begin position="81"/>
        <end position="125"/>
    </location>
</feature>
<dbReference type="GO" id="GO:0005576">
    <property type="term" value="C:extracellular region"/>
    <property type="evidence" value="ECO:0007669"/>
    <property type="project" value="UniProtKB-SubCell"/>
</dbReference>
<reference evidence="7 8" key="1">
    <citation type="submission" date="2018-04" db="EMBL/GenBank/DDBJ databases">
        <title>Genomic Encyclopedia of Type Strains, Phase IV (KMG-IV): sequencing the most valuable type-strain genomes for metagenomic binning, comparative biology and taxonomic classification.</title>
        <authorList>
            <person name="Goeker M."/>
        </authorList>
    </citation>
    <scope>NUCLEOTIDE SEQUENCE [LARGE SCALE GENOMIC DNA]</scope>
    <source>
        <strain evidence="7 8">DSM 7138</strain>
    </source>
</reference>
<dbReference type="Pfam" id="PF00700">
    <property type="entry name" value="Flagellin_C"/>
    <property type="match status" value="1"/>
</dbReference>
<dbReference type="OrthoDB" id="8328560at2"/>
<dbReference type="Proteomes" id="UP000241247">
    <property type="component" value="Unassembled WGS sequence"/>
</dbReference>
<comment type="subcellular location">
    <subcellularLocation>
        <location evidence="3">Secreted</location>
    </subcellularLocation>
    <subcellularLocation>
        <location evidence="3">Bacterial flagellum</location>
    </subcellularLocation>
</comment>
<dbReference type="GO" id="GO:0009288">
    <property type="term" value="C:bacterial-type flagellum"/>
    <property type="evidence" value="ECO:0007669"/>
    <property type="project" value="UniProtKB-SubCell"/>
</dbReference>
<keyword evidence="7" id="KW-0969">Cilium</keyword>
<comment type="similarity">
    <text evidence="1 3">Belongs to the bacterial flagellin family.</text>
</comment>
<proteinExistence type="inferred from homology"/>
<dbReference type="Pfam" id="PF00669">
    <property type="entry name" value="Flagellin_N"/>
    <property type="match status" value="1"/>
</dbReference>
<comment type="function">
    <text evidence="3">Flagellin is the subunit protein which polymerizes to form the filaments of bacterial flagella.</text>
</comment>
<protein>
    <recommendedName>
        <fullName evidence="3">Flagellin</fullName>
    </recommendedName>
</protein>
<keyword evidence="7" id="KW-0282">Flagellum</keyword>
<accession>A0A2T5BFP2</accession>
<evidence type="ECO:0000313" key="7">
    <source>
        <dbReference type="EMBL" id="PTM97703.1"/>
    </source>
</evidence>
<dbReference type="EMBL" id="PZZZ01000002">
    <property type="protein sequence ID" value="PTM97703.1"/>
    <property type="molecule type" value="Genomic_DNA"/>
</dbReference>
<evidence type="ECO:0000256" key="4">
    <source>
        <dbReference type="SAM" id="Coils"/>
    </source>
</evidence>
<keyword evidence="3" id="KW-0964">Secreted</keyword>
<dbReference type="InterPro" id="IPR046358">
    <property type="entry name" value="Flagellin_C"/>
</dbReference>
<evidence type="ECO:0000256" key="3">
    <source>
        <dbReference type="RuleBase" id="RU362073"/>
    </source>
</evidence>
<evidence type="ECO:0000256" key="2">
    <source>
        <dbReference type="ARBA" id="ARBA00023143"/>
    </source>
</evidence>
<feature type="domain" description="Flagellin N-terminal" evidence="5">
    <location>
        <begin position="4"/>
        <end position="135"/>
    </location>
</feature>
<evidence type="ECO:0000259" key="6">
    <source>
        <dbReference type="Pfam" id="PF00700"/>
    </source>
</evidence>
<feature type="domain" description="Flagellin C-terminal" evidence="6">
    <location>
        <begin position="311"/>
        <end position="395"/>
    </location>
</feature>
<evidence type="ECO:0000256" key="1">
    <source>
        <dbReference type="ARBA" id="ARBA00005709"/>
    </source>
</evidence>
<dbReference type="Gene3D" id="1.20.1330.10">
    <property type="entry name" value="f41 fragment of flagellin, N-terminal domain"/>
    <property type="match status" value="1"/>
</dbReference>
<keyword evidence="2 3" id="KW-0975">Bacterial flagellum</keyword>
<gene>
    <name evidence="7" type="ORF">C7449_102582</name>
</gene>
<dbReference type="PRINTS" id="PR00207">
    <property type="entry name" value="FLAGELLIN"/>
</dbReference>
<dbReference type="SUPFAM" id="SSF64518">
    <property type="entry name" value="Phase 1 flagellin"/>
    <property type="match status" value="1"/>
</dbReference>
<dbReference type="InterPro" id="IPR001029">
    <property type="entry name" value="Flagellin_N"/>
</dbReference>
<evidence type="ECO:0000259" key="5">
    <source>
        <dbReference type="Pfam" id="PF00669"/>
    </source>
</evidence>
<organism evidence="7 8">
    <name type="scientific">Mycoplana dimorpha</name>
    <dbReference type="NCBI Taxonomy" id="28320"/>
    <lineage>
        <taxon>Bacteria</taxon>
        <taxon>Pseudomonadati</taxon>
        <taxon>Pseudomonadota</taxon>
        <taxon>Alphaproteobacteria</taxon>
        <taxon>Hyphomicrobiales</taxon>
        <taxon>Rhizobiaceae</taxon>
        <taxon>Mycoplana</taxon>
    </lineage>
</organism>